<dbReference type="AlphaFoldDB" id="A0A918J5P4"/>
<dbReference type="RefSeq" id="WP_026814862.1">
    <property type="nucleotide sequence ID" value="NZ_BMWP01000043.1"/>
</dbReference>
<dbReference type="NCBIfam" id="TIGR01764">
    <property type="entry name" value="excise"/>
    <property type="match status" value="1"/>
</dbReference>
<reference evidence="3" key="1">
    <citation type="journal article" date="2014" name="Int. J. Syst. Evol. Microbiol.">
        <title>Complete genome sequence of Corynebacterium casei LMG S-19264T (=DSM 44701T), isolated from a smear-ripened cheese.</title>
        <authorList>
            <consortium name="US DOE Joint Genome Institute (JGI-PGF)"/>
            <person name="Walter F."/>
            <person name="Albersmeier A."/>
            <person name="Kalinowski J."/>
            <person name="Ruckert C."/>
        </authorList>
    </citation>
    <scope>NUCLEOTIDE SEQUENCE</scope>
    <source>
        <strain evidence="3">KCTC 12113</strain>
    </source>
</reference>
<protein>
    <recommendedName>
        <fullName evidence="2">Helix-turn-helix domain-containing protein</fullName>
    </recommendedName>
</protein>
<dbReference type="Pfam" id="PF12728">
    <property type="entry name" value="HTH_17"/>
    <property type="match status" value="1"/>
</dbReference>
<evidence type="ECO:0000313" key="4">
    <source>
        <dbReference type="Proteomes" id="UP000634668"/>
    </source>
</evidence>
<accession>A0A918J5P4</accession>
<dbReference type="EMBL" id="BMWP01000043">
    <property type="protein sequence ID" value="GGW50264.1"/>
    <property type="molecule type" value="Genomic_DNA"/>
</dbReference>
<evidence type="ECO:0000313" key="3">
    <source>
        <dbReference type="EMBL" id="GGW50264.1"/>
    </source>
</evidence>
<feature type="region of interest" description="Disordered" evidence="1">
    <location>
        <begin position="78"/>
        <end position="98"/>
    </location>
</feature>
<keyword evidence="4" id="KW-1185">Reference proteome</keyword>
<sequence length="98" mass="11347">MDTILIFDRLDRLEKLLTAHKKVLTFEETCDYTGISRSYLYKLTSSGTIPHSKPNGKMIFFEKRKLNNWLLQNSRKSKADIENEALSTPSKIDGHDSR</sequence>
<feature type="domain" description="Helix-turn-helix" evidence="2">
    <location>
        <begin position="23"/>
        <end position="73"/>
    </location>
</feature>
<gene>
    <name evidence="3" type="ORF">GCM10007383_37680</name>
</gene>
<comment type="caution">
    <text evidence="3">The sequence shown here is derived from an EMBL/GenBank/DDBJ whole genome shotgun (WGS) entry which is preliminary data.</text>
</comment>
<dbReference type="InterPro" id="IPR009061">
    <property type="entry name" value="DNA-bd_dom_put_sf"/>
</dbReference>
<name>A0A918J5P4_9FLAO</name>
<dbReference type="InterPro" id="IPR010093">
    <property type="entry name" value="SinI_DNA-bd"/>
</dbReference>
<organism evidence="3 4">
    <name type="scientific">Arenibacter certesii</name>
    <dbReference type="NCBI Taxonomy" id="228955"/>
    <lineage>
        <taxon>Bacteria</taxon>
        <taxon>Pseudomonadati</taxon>
        <taxon>Bacteroidota</taxon>
        <taxon>Flavobacteriia</taxon>
        <taxon>Flavobacteriales</taxon>
        <taxon>Flavobacteriaceae</taxon>
        <taxon>Arenibacter</taxon>
    </lineage>
</organism>
<dbReference type="InterPro" id="IPR041657">
    <property type="entry name" value="HTH_17"/>
</dbReference>
<dbReference type="SUPFAM" id="SSF46955">
    <property type="entry name" value="Putative DNA-binding domain"/>
    <property type="match status" value="1"/>
</dbReference>
<proteinExistence type="predicted"/>
<dbReference type="Proteomes" id="UP000634668">
    <property type="component" value="Unassembled WGS sequence"/>
</dbReference>
<reference evidence="3" key="2">
    <citation type="submission" date="2020-09" db="EMBL/GenBank/DDBJ databases">
        <authorList>
            <person name="Sun Q."/>
            <person name="Kim S."/>
        </authorList>
    </citation>
    <scope>NUCLEOTIDE SEQUENCE</scope>
    <source>
        <strain evidence="3">KCTC 12113</strain>
    </source>
</reference>
<evidence type="ECO:0000256" key="1">
    <source>
        <dbReference type="SAM" id="MobiDB-lite"/>
    </source>
</evidence>
<dbReference type="GO" id="GO:0003677">
    <property type="term" value="F:DNA binding"/>
    <property type="evidence" value="ECO:0007669"/>
    <property type="project" value="InterPro"/>
</dbReference>
<evidence type="ECO:0000259" key="2">
    <source>
        <dbReference type="Pfam" id="PF12728"/>
    </source>
</evidence>